<dbReference type="Pfam" id="PF00015">
    <property type="entry name" value="MCPsignal"/>
    <property type="match status" value="1"/>
</dbReference>
<evidence type="ECO:0000313" key="14">
    <source>
        <dbReference type="EMBL" id="QBF28908.1"/>
    </source>
</evidence>
<evidence type="ECO:0000256" key="11">
    <source>
        <dbReference type="SAM" id="Phobius"/>
    </source>
</evidence>
<feature type="transmembrane region" description="Helical" evidence="11">
    <location>
        <begin position="12"/>
        <end position="34"/>
    </location>
</feature>
<dbReference type="FunFam" id="1.10.287.950:FF:000001">
    <property type="entry name" value="Methyl-accepting chemotaxis sensory transducer"/>
    <property type="match status" value="1"/>
</dbReference>
<feature type="domain" description="HAMP" evidence="13">
    <location>
        <begin position="314"/>
        <end position="368"/>
    </location>
</feature>
<keyword evidence="3" id="KW-0488">Methylation</keyword>
<comment type="similarity">
    <text evidence="9">Belongs to the methyl-accepting chemotaxis (MCP) protein family.</text>
</comment>
<keyword evidence="4" id="KW-0145">Chemotaxis</keyword>
<dbReference type="PANTHER" id="PTHR32089">
    <property type="entry name" value="METHYL-ACCEPTING CHEMOTAXIS PROTEIN MCPB"/>
    <property type="match status" value="1"/>
</dbReference>
<evidence type="ECO:0000256" key="2">
    <source>
        <dbReference type="ARBA" id="ARBA00022475"/>
    </source>
</evidence>
<evidence type="ECO:0000256" key="5">
    <source>
        <dbReference type="ARBA" id="ARBA00022692"/>
    </source>
</evidence>
<protein>
    <submittedName>
        <fullName evidence="14">Methyl-accepting chemotaxis protein</fullName>
    </submittedName>
</protein>
<sequence>MQFWRRSIQWQLIASMGAALLLSILIVVGIYSVAVNRLTERYLVDTALPASIEAIRNDIERMLGRPLTAAADIANNTLLRDWLAAGEDSAQAPQFIEYLEALRQQNHAFTALFAATASNHYYNEKGLDRTLSRSNPADKWFFGFIDSGNPRLLNIDTDGSTGELALFIDYRVEKAGQLVGIAGLGLRMTELSELIHNFSFGERGRVMLVRGDGLIQVHPQAEFSGKRQLAEQIGSEAAKLVLSREQGLHSSRFERDGESYLALSLPLRDLNWTLVAEVPEAQIYAQVRETVWLTSLIGAAVALVSLLLVVLLARGIVRPIRRVTEALMMIGNGGGDLTQRLDEHRADELGDLARGFNRFLDSQRDLIGDVLNTSECLRASVAQVSQVVDNTAERSGRQQEMTEMVATAVHEMGLTVQDIAQNAGNAAVASQTARSEALQAREVVRRSISHIEGMSAEIGQAASAVGELATEVASIDEVLAVIRSISEQTNLLALNAAIEAARAGEMGRGFAVVADEVRTLARRTQVSTDQVQQMILRLKQGAGSAVASMQAGQAATGTGVASTQQTGASLGTITDQVEHISDMNHQVATATEEQSAVTEEINRTVQGISDLARETAADVQGCRQECQALRGLADDLARQMGGFRL</sequence>
<dbReference type="SUPFAM" id="SSF58104">
    <property type="entry name" value="Methyl-accepting chemotaxis protein (MCP) signaling domain"/>
    <property type="match status" value="1"/>
</dbReference>
<dbReference type="OrthoDB" id="2489132at2"/>
<organism evidence="14 15">
    <name type="scientific">Pseudomonas tructae</name>
    <dbReference type="NCBI Taxonomy" id="2518644"/>
    <lineage>
        <taxon>Bacteria</taxon>
        <taxon>Pseudomonadati</taxon>
        <taxon>Pseudomonadota</taxon>
        <taxon>Gammaproteobacteria</taxon>
        <taxon>Pseudomonadales</taxon>
        <taxon>Pseudomonadaceae</taxon>
        <taxon>Pseudomonas</taxon>
    </lineage>
</organism>
<keyword evidence="2" id="KW-1003">Cell membrane</keyword>
<evidence type="ECO:0000256" key="4">
    <source>
        <dbReference type="ARBA" id="ARBA00022500"/>
    </source>
</evidence>
<dbReference type="Pfam" id="PF00672">
    <property type="entry name" value="HAMP"/>
    <property type="match status" value="1"/>
</dbReference>
<dbReference type="Gene3D" id="3.30.450.20">
    <property type="entry name" value="PAS domain"/>
    <property type="match status" value="1"/>
</dbReference>
<dbReference type="PROSITE" id="PS50111">
    <property type="entry name" value="CHEMOTAXIS_TRANSDUC_2"/>
    <property type="match status" value="1"/>
</dbReference>
<dbReference type="PROSITE" id="PS50885">
    <property type="entry name" value="HAMP"/>
    <property type="match status" value="1"/>
</dbReference>
<dbReference type="InterPro" id="IPR003660">
    <property type="entry name" value="HAMP_dom"/>
</dbReference>
<feature type="domain" description="Methyl-accepting transducer" evidence="12">
    <location>
        <begin position="373"/>
        <end position="609"/>
    </location>
</feature>
<evidence type="ECO:0000256" key="3">
    <source>
        <dbReference type="ARBA" id="ARBA00022481"/>
    </source>
</evidence>
<keyword evidence="8 10" id="KW-0807">Transducer</keyword>
<dbReference type="GO" id="GO:0006935">
    <property type="term" value="P:chemotaxis"/>
    <property type="evidence" value="ECO:0007669"/>
    <property type="project" value="UniProtKB-KW"/>
</dbReference>
<evidence type="ECO:0000313" key="15">
    <source>
        <dbReference type="Proteomes" id="UP000291130"/>
    </source>
</evidence>
<keyword evidence="5 11" id="KW-0812">Transmembrane</keyword>
<dbReference type="Pfam" id="PF02743">
    <property type="entry name" value="dCache_1"/>
    <property type="match status" value="1"/>
</dbReference>
<evidence type="ECO:0000256" key="9">
    <source>
        <dbReference type="ARBA" id="ARBA00029447"/>
    </source>
</evidence>
<dbReference type="InterPro" id="IPR033479">
    <property type="entry name" value="dCache_1"/>
</dbReference>
<dbReference type="Proteomes" id="UP000291130">
    <property type="component" value="Chromosome"/>
</dbReference>
<dbReference type="EMBL" id="CP035952">
    <property type="protein sequence ID" value="QBF28908.1"/>
    <property type="molecule type" value="Genomic_DNA"/>
</dbReference>
<evidence type="ECO:0000256" key="6">
    <source>
        <dbReference type="ARBA" id="ARBA00022989"/>
    </source>
</evidence>
<evidence type="ECO:0000259" key="12">
    <source>
        <dbReference type="PROSITE" id="PS50111"/>
    </source>
</evidence>
<keyword evidence="7 11" id="KW-0472">Membrane</keyword>
<name>A0A411MQ60_9PSED</name>
<dbReference type="KEGG" id="ptk:EXN22_25660"/>
<dbReference type="AlphaFoldDB" id="A0A411MQ60"/>
<dbReference type="CDD" id="cd06225">
    <property type="entry name" value="HAMP"/>
    <property type="match status" value="1"/>
</dbReference>
<dbReference type="Gene3D" id="1.10.287.950">
    <property type="entry name" value="Methyl-accepting chemotaxis protein"/>
    <property type="match status" value="1"/>
</dbReference>
<evidence type="ECO:0000256" key="8">
    <source>
        <dbReference type="ARBA" id="ARBA00023224"/>
    </source>
</evidence>
<reference evidence="14 15" key="1">
    <citation type="submission" date="2019-02" db="EMBL/GenBank/DDBJ databases">
        <title>Complete genome sequence of Pseudomonas sp. SNU WT1 isolated from rainbow trout.</title>
        <authorList>
            <person name="Oh W.T."/>
            <person name="Park S.C."/>
        </authorList>
    </citation>
    <scope>NUCLEOTIDE SEQUENCE [LARGE SCALE GENOMIC DNA]</scope>
    <source>
        <strain evidence="14 15">SNU WT1</strain>
    </source>
</reference>
<evidence type="ECO:0000259" key="13">
    <source>
        <dbReference type="PROSITE" id="PS50885"/>
    </source>
</evidence>
<dbReference type="PANTHER" id="PTHR32089:SF39">
    <property type="entry name" value="METHYL-ACCEPTING CHEMOTAXIS PROTEIN HLYB"/>
    <property type="match status" value="1"/>
</dbReference>
<dbReference type="GO" id="GO:0005886">
    <property type="term" value="C:plasma membrane"/>
    <property type="evidence" value="ECO:0007669"/>
    <property type="project" value="UniProtKB-SubCell"/>
</dbReference>
<dbReference type="InterPro" id="IPR004089">
    <property type="entry name" value="MCPsignal_dom"/>
</dbReference>
<accession>A0A411MQ60</accession>
<proteinExistence type="inferred from homology"/>
<keyword evidence="15" id="KW-1185">Reference proteome</keyword>
<evidence type="ECO:0000256" key="7">
    <source>
        <dbReference type="ARBA" id="ARBA00023136"/>
    </source>
</evidence>
<dbReference type="GO" id="GO:0007165">
    <property type="term" value="P:signal transduction"/>
    <property type="evidence" value="ECO:0007669"/>
    <property type="project" value="UniProtKB-KW"/>
</dbReference>
<dbReference type="CDD" id="cd12912">
    <property type="entry name" value="PDC2_MCP_like"/>
    <property type="match status" value="1"/>
</dbReference>
<comment type="subcellular location">
    <subcellularLocation>
        <location evidence="1">Cell membrane</location>
        <topology evidence="1">Multi-pass membrane protein</topology>
    </subcellularLocation>
</comment>
<keyword evidence="6 11" id="KW-1133">Transmembrane helix</keyword>
<dbReference type="CDD" id="cd11386">
    <property type="entry name" value="MCP_signal"/>
    <property type="match status" value="1"/>
</dbReference>
<gene>
    <name evidence="14" type="ORF">EXN22_25660</name>
</gene>
<evidence type="ECO:0000256" key="10">
    <source>
        <dbReference type="PROSITE-ProRule" id="PRU00284"/>
    </source>
</evidence>
<dbReference type="SMART" id="SM00304">
    <property type="entry name" value="HAMP"/>
    <property type="match status" value="1"/>
</dbReference>
<dbReference type="SMART" id="SM00283">
    <property type="entry name" value="MA"/>
    <property type="match status" value="1"/>
</dbReference>
<feature type="transmembrane region" description="Helical" evidence="11">
    <location>
        <begin position="291"/>
        <end position="313"/>
    </location>
</feature>
<evidence type="ECO:0000256" key="1">
    <source>
        <dbReference type="ARBA" id="ARBA00004651"/>
    </source>
</evidence>